<name>A0A9P6FXH1_9FUNG</name>
<feature type="compositionally biased region" description="Polar residues" evidence="1">
    <location>
        <begin position="127"/>
        <end position="141"/>
    </location>
</feature>
<feature type="region of interest" description="Disordered" evidence="1">
    <location>
        <begin position="83"/>
        <end position="226"/>
    </location>
</feature>
<feature type="compositionally biased region" description="Basic and acidic residues" evidence="1">
    <location>
        <begin position="210"/>
        <end position="226"/>
    </location>
</feature>
<dbReference type="OrthoDB" id="2441606at2759"/>
<dbReference type="AlphaFoldDB" id="A0A9P6FXH1"/>
<feature type="compositionally biased region" description="Low complexity" evidence="1">
    <location>
        <begin position="44"/>
        <end position="63"/>
    </location>
</feature>
<evidence type="ECO:0000313" key="3">
    <source>
        <dbReference type="Proteomes" id="UP000780801"/>
    </source>
</evidence>
<feature type="compositionally biased region" description="Low complexity" evidence="1">
    <location>
        <begin position="113"/>
        <end position="126"/>
    </location>
</feature>
<sequence length="226" mass="24029">THALRHSSSLYLNHPPPGQPLYKSMHVPYLVSPDSHISLSSLTSTGSFPHLSSSSSSSTALSSVPNLHSENSMTWTSYSTTMTNKGKTASTNTSTLTLVGGGTGGSGSGGDPGLSKSVSSSSLAQSPTLMTTVPSPESSPRGSHFSHEADRQQQSSPPPAHKPTSHYPTLSHGSMSTHGPPPHPPGLHRHSTSMPAIHFRPSDQKLYYSEYEREHAQDNVDHDRES</sequence>
<feature type="compositionally biased region" description="Gly residues" evidence="1">
    <location>
        <begin position="99"/>
        <end position="112"/>
    </location>
</feature>
<keyword evidence="3" id="KW-1185">Reference proteome</keyword>
<feature type="region of interest" description="Disordered" evidence="1">
    <location>
        <begin position="44"/>
        <end position="70"/>
    </location>
</feature>
<organism evidence="2 3">
    <name type="scientific">Lunasporangiospora selenospora</name>
    <dbReference type="NCBI Taxonomy" id="979761"/>
    <lineage>
        <taxon>Eukaryota</taxon>
        <taxon>Fungi</taxon>
        <taxon>Fungi incertae sedis</taxon>
        <taxon>Mucoromycota</taxon>
        <taxon>Mortierellomycotina</taxon>
        <taxon>Mortierellomycetes</taxon>
        <taxon>Mortierellales</taxon>
        <taxon>Mortierellaceae</taxon>
        <taxon>Lunasporangiospora</taxon>
    </lineage>
</organism>
<evidence type="ECO:0000313" key="2">
    <source>
        <dbReference type="EMBL" id="KAF9582470.1"/>
    </source>
</evidence>
<protein>
    <submittedName>
        <fullName evidence="2">Uncharacterized protein</fullName>
    </submittedName>
</protein>
<gene>
    <name evidence="2" type="ORF">BGW38_000172</name>
</gene>
<feature type="non-terminal residue" evidence="2">
    <location>
        <position position="1"/>
    </location>
</feature>
<dbReference type="Proteomes" id="UP000780801">
    <property type="component" value="Unassembled WGS sequence"/>
</dbReference>
<proteinExistence type="predicted"/>
<evidence type="ECO:0000256" key="1">
    <source>
        <dbReference type="SAM" id="MobiDB-lite"/>
    </source>
</evidence>
<comment type="caution">
    <text evidence="2">The sequence shown here is derived from an EMBL/GenBank/DDBJ whole genome shotgun (WGS) entry which is preliminary data.</text>
</comment>
<accession>A0A9P6FXH1</accession>
<reference evidence="2" key="1">
    <citation type="journal article" date="2020" name="Fungal Divers.">
        <title>Resolving the Mortierellaceae phylogeny through synthesis of multi-gene phylogenetics and phylogenomics.</title>
        <authorList>
            <person name="Vandepol N."/>
            <person name="Liber J."/>
            <person name="Desiro A."/>
            <person name="Na H."/>
            <person name="Kennedy M."/>
            <person name="Barry K."/>
            <person name="Grigoriev I.V."/>
            <person name="Miller A.N."/>
            <person name="O'Donnell K."/>
            <person name="Stajich J.E."/>
            <person name="Bonito G."/>
        </authorList>
    </citation>
    <scope>NUCLEOTIDE SEQUENCE</scope>
    <source>
        <strain evidence="2">KOD1015</strain>
    </source>
</reference>
<dbReference type="EMBL" id="JAABOA010001040">
    <property type="protein sequence ID" value="KAF9582470.1"/>
    <property type="molecule type" value="Genomic_DNA"/>
</dbReference>